<accession>A0A8X6TC96</accession>
<gene>
    <name evidence="1" type="ORF">NPIL_640701</name>
</gene>
<comment type="caution">
    <text evidence="1">The sequence shown here is derived from an EMBL/GenBank/DDBJ whole genome shotgun (WGS) entry which is preliminary data.</text>
</comment>
<evidence type="ECO:0000313" key="1">
    <source>
        <dbReference type="EMBL" id="GFS92887.1"/>
    </source>
</evidence>
<dbReference type="EMBL" id="BMAW01005163">
    <property type="protein sequence ID" value="GFS92887.1"/>
    <property type="molecule type" value="Genomic_DNA"/>
</dbReference>
<dbReference type="AlphaFoldDB" id="A0A8X6TC96"/>
<protein>
    <submittedName>
        <fullName evidence="1">Uncharacterized protein</fullName>
    </submittedName>
</protein>
<name>A0A8X6TC96_NEPPI</name>
<evidence type="ECO:0000313" key="2">
    <source>
        <dbReference type="Proteomes" id="UP000887013"/>
    </source>
</evidence>
<reference evidence="1" key="1">
    <citation type="submission" date="2020-08" db="EMBL/GenBank/DDBJ databases">
        <title>Multicomponent nature underlies the extraordinary mechanical properties of spider dragline silk.</title>
        <authorList>
            <person name="Kono N."/>
            <person name="Nakamura H."/>
            <person name="Mori M."/>
            <person name="Yoshida Y."/>
            <person name="Ohtoshi R."/>
            <person name="Malay A.D."/>
            <person name="Moran D.A.P."/>
            <person name="Tomita M."/>
            <person name="Numata K."/>
            <person name="Arakawa K."/>
        </authorList>
    </citation>
    <scope>NUCLEOTIDE SEQUENCE</scope>
</reference>
<dbReference type="Proteomes" id="UP000887013">
    <property type="component" value="Unassembled WGS sequence"/>
</dbReference>
<keyword evidence="2" id="KW-1185">Reference proteome</keyword>
<organism evidence="1 2">
    <name type="scientific">Nephila pilipes</name>
    <name type="common">Giant wood spider</name>
    <name type="synonym">Nephila maculata</name>
    <dbReference type="NCBI Taxonomy" id="299642"/>
    <lineage>
        <taxon>Eukaryota</taxon>
        <taxon>Metazoa</taxon>
        <taxon>Ecdysozoa</taxon>
        <taxon>Arthropoda</taxon>
        <taxon>Chelicerata</taxon>
        <taxon>Arachnida</taxon>
        <taxon>Araneae</taxon>
        <taxon>Araneomorphae</taxon>
        <taxon>Entelegynae</taxon>
        <taxon>Araneoidea</taxon>
        <taxon>Nephilidae</taxon>
        <taxon>Nephila</taxon>
    </lineage>
</organism>
<sequence length="46" mass="4967">MVNAKAENDSARGGACFYRERDAEVVCDGSTPRIRAEMASEGTEES</sequence>
<proteinExistence type="predicted"/>
<feature type="non-terminal residue" evidence="1">
    <location>
        <position position="46"/>
    </location>
</feature>